<keyword evidence="2" id="KW-1185">Reference proteome</keyword>
<dbReference type="Proteomes" id="UP000237968">
    <property type="component" value="Unassembled WGS sequence"/>
</dbReference>
<dbReference type="EMBL" id="PVNK01000073">
    <property type="protein sequence ID" value="PRQ03639.1"/>
    <property type="molecule type" value="Genomic_DNA"/>
</dbReference>
<evidence type="ECO:0000313" key="2">
    <source>
        <dbReference type="Proteomes" id="UP000237968"/>
    </source>
</evidence>
<organism evidence="1 2">
    <name type="scientific">Enhygromyxa salina</name>
    <dbReference type="NCBI Taxonomy" id="215803"/>
    <lineage>
        <taxon>Bacteria</taxon>
        <taxon>Pseudomonadati</taxon>
        <taxon>Myxococcota</taxon>
        <taxon>Polyangia</taxon>
        <taxon>Nannocystales</taxon>
        <taxon>Nannocystaceae</taxon>
        <taxon>Enhygromyxa</taxon>
    </lineage>
</organism>
<protein>
    <submittedName>
        <fullName evidence="1">Uncharacterized protein</fullName>
    </submittedName>
</protein>
<dbReference type="AlphaFoldDB" id="A0A2S9YEV5"/>
<gene>
    <name evidence="1" type="ORF">ENSA5_13940</name>
</gene>
<evidence type="ECO:0000313" key="1">
    <source>
        <dbReference type="EMBL" id="PRQ03639.1"/>
    </source>
</evidence>
<accession>A0A2S9YEV5</accession>
<comment type="caution">
    <text evidence="1">The sequence shown here is derived from an EMBL/GenBank/DDBJ whole genome shotgun (WGS) entry which is preliminary data.</text>
</comment>
<sequence length="61" mass="6912">MYTIPMMTRRAMRPTCLDERILVDLCTWPAKSLLWNQALLAKVMGPLAEGGLRDLGTESFE</sequence>
<reference evidence="1 2" key="1">
    <citation type="submission" date="2018-03" db="EMBL/GenBank/DDBJ databases">
        <title>Draft Genome Sequences of the Obligatory Marine Myxobacteria Enhygromyxa salina SWB005.</title>
        <authorList>
            <person name="Poehlein A."/>
            <person name="Moghaddam J.A."/>
            <person name="Harms H."/>
            <person name="Alanjari M."/>
            <person name="Koenig G.M."/>
            <person name="Daniel R."/>
            <person name="Schaeberle T.F."/>
        </authorList>
    </citation>
    <scope>NUCLEOTIDE SEQUENCE [LARGE SCALE GENOMIC DNA]</scope>
    <source>
        <strain evidence="1 2">SWB005</strain>
    </source>
</reference>
<name>A0A2S9YEV5_9BACT</name>
<proteinExistence type="predicted"/>